<protein>
    <submittedName>
        <fullName evidence="14 16">Amiloride sensitive cation channel</fullName>
    </submittedName>
</protein>
<evidence type="ECO:0000256" key="4">
    <source>
        <dbReference type="ARBA" id="ARBA00022692"/>
    </source>
</evidence>
<comment type="subcellular location">
    <subcellularLocation>
        <location evidence="1">Membrane</location>
        <topology evidence="1">Multi-pass membrane protein</topology>
    </subcellularLocation>
</comment>
<evidence type="ECO:0000256" key="9">
    <source>
        <dbReference type="ARBA" id="ARBA00023201"/>
    </source>
</evidence>
<dbReference type="InterPro" id="IPR001873">
    <property type="entry name" value="ENaC"/>
</dbReference>
<dbReference type="Proteomes" id="UP000492820">
    <property type="component" value="Unassembled WGS sequence"/>
</dbReference>
<name>A0A068WTI9_ECHGR</name>
<evidence type="ECO:0000313" key="15">
    <source>
        <dbReference type="Proteomes" id="UP000492820"/>
    </source>
</evidence>
<evidence type="ECO:0000256" key="12">
    <source>
        <dbReference type="SAM" id="MobiDB-lite"/>
    </source>
</evidence>
<feature type="region of interest" description="Disordered" evidence="12">
    <location>
        <begin position="1"/>
        <end position="21"/>
    </location>
</feature>
<evidence type="ECO:0000256" key="7">
    <source>
        <dbReference type="ARBA" id="ARBA00023065"/>
    </source>
</evidence>
<reference evidence="16" key="3">
    <citation type="submission" date="2020-10" db="UniProtKB">
        <authorList>
            <consortium name="WormBaseParasite"/>
        </authorList>
    </citation>
    <scope>IDENTIFICATION</scope>
</reference>
<keyword evidence="4 11" id="KW-0812">Transmembrane</keyword>
<accession>A0A068WTI9</accession>
<evidence type="ECO:0000256" key="11">
    <source>
        <dbReference type="RuleBase" id="RU000679"/>
    </source>
</evidence>
<dbReference type="OrthoDB" id="6282232at2759"/>
<keyword evidence="10 11" id="KW-0407">Ion channel</keyword>
<reference evidence="14 15" key="1">
    <citation type="journal article" date="2013" name="Nature">
        <title>The genomes of four tapeworm species reveal adaptations to parasitism.</title>
        <authorList>
            <person name="Tsai I.J."/>
            <person name="Zarowiecki M."/>
            <person name="Holroyd N."/>
            <person name="Garciarrubio A."/>
            <person name="Sanchez-Flores A."/>
            <person name="Brooks K.L."/>
            <person name="Tracey A."/>
            <person name="Bobes R.J."/>
            <person name="Fragoso G."/>
            <person name="Sciutto E."/>
            <person name="Aslett M."/>
            <person name="Beasley H."/>
            <person name="Bennett H.M."/>
            <person name="Cai J."/>
            <person name="Camicia F."/>
            <person name="Clark R."/>
            <person name="Cucher M."/>
            <person name="De Silva N."/>
            <person name="Day T.A."/>
            <person name="Deplazes P."/>
            <person name="Estrada K."/>
            <person name="Fernandez C."/>
            <person name="Holland P.W."/>
            <person name="Hou J."/>
            <person name="Hu S."/>
            <person name="Huckvale T."/>
            <person name="Hung S.S."/>
            <person name="Kamenetzky L."/>
            <person name="Keane J.A."/>
            <person name="Kiss F."/>
            <person name="Koziol U."/>
            <person name="Lambert O."/>
            <person name="Liu K."/>
            <person name="Luo X."/>
            <person name="Luo Y."/>
            <person name="Macchiaroli N."/>
            <person name="Nichol S."/>
            <person name="Paps J."/>
            <person name="Parkinson J."/>
            <person name="Pouchkina-Stantcheva N."/>
            <person name="Riddiford N."/>
            <person name="Rosenzvit M."/>
            <person name="Salinas G."/>
            <person name="Wasmuth J.D."/>
            <person name="Zamanian M."/>
            <person name="Zheng Y."/>
            <person name="Cai X."/>
            <person name="Soberon X."/>
            <person name="Olson P.D."/>
            <person name="Laclette J.P."/>
            <person name="Brehm K."/>
            <person name="Berriman M."/>
            <person name="Garciarrubio A."/>
            <person name="Bobes R.J."/>
            <person name="Fragoso G."/>
            <person name="Sanchez-Flores A."/>
            <person name="Estrada K."/>
            <person name="Cevallos M.A."/>
            <person name="Morett E."/>
            <person name="Gonzalez V."/>
            <person name="Portillo T."/>
            <person name="Ochoa-Leyva A."/>
            <person name="Jose M.V."/>
            <person name="Sciutto E."/>
            <person name="Landa A."/>
            <person name="Jimenez L."/>
            <person name="Valdes V."/>
            <person name="Carrero J.C."/>
            <person name="Larralde C."/>
            <person name="Morales-Montor J."/>
            <person name="Limon-Lason J."/>
            <person name="Soberon X."/>
            <person name="Laclette J.P."/>
        </authorList>
    </citation>
    <scope>NUCLEOTIDE SEQUENCE [LARGE SCALE GENOMIC DNA]</scope>
</reference>
<keyword evidence="9 11" id="KW-0739">Sodium transport</keyword>
<dbReference type="AlphaFoldDB" id="A0A068WTI9"/>
<evidence type="ECO:0000256" key="2">
    <source>
        <dbReference type="ARBA" id="ARBA00022448"/>
    </source>
</evidence>
<evidence type="ECO:0000256" key="6">
    <source>
        <dbReference type="ARBA" id="ARBA00023053"/>
    </source>
</evidence>
<keyword evidence="2 11" id="KW-0813">Transport</keyword>
<evidence type="ECO:0000256" key="5">
    <source>
        <dbReference type="ARBA" id="ARBA00022989"/>
    </source>
</evidence>
<evidence type="ECO:0000256" key="13">
    <source>
        <dbReference type="SAM" id="Phobius"/>
    </source>
</evidence>
<sequence>MKSGVEFGILPLQPSSRGRKVPNEPLLNNQECIPAGSGFQGHIHFAELTKDVPRQSISTIAALTALELRETTRVSTTTTPPVSNPSSGLVAVNKSPLPSHMIALTPQTAHFAVNTNPIASEMLRQHKWETCRRKWLIRVGIVLAVVLVLICVVYQFCSWTSRWQKRRTFLLVQRTPASCVSDGRSNSETEFVLSGVNITLCNANPFRGSAIFDLPSGSYLYDTLTRIRSGAMRVPDFAKELSKQSLSTLIAISHHIPDMLKSCTINGLSCGQRDFESVVNFNRLCFRLALNSSARELRLILDPQEHEYLLPNEAVVGFYLSVDNSHDQAISSRMGLKQYERSIDILQPPSEGDELFVGSQFQTFIQVGFSDAPILPPSSLSSNSKAHSIRSVIRSVVQVAKPVFSSNLLQLREPITFRGTSRMTKARLVQQWAYLRHENTSTIVVIENLALRLGNLKKDFDRMLQSLAELRAAQHMTSTFEPSKWDYVETCLSPTGIALNTIVNFTDGFHDHLCSLLDSSDQDSFLIRNIHCDAELTQLQPPSSTLETGSTLQLSVVQMLFSRPHTTNQHIIQLLRRQVSFLSIVNQELQQHHTAGNMNGVELLECTRCERLGGGGIDVRASMSCHRMDRKAKVNMTQHWELFKKFNQAIAACTQRLDALNKDLEATTMANLKHIRAFLRGFPKPARFDRHLVADGEAKGSEGSKLVSLRIKVNTEERPVRTELVAFDAINSPISEFLGILTSGIAGVLALITLWRVLEVRRIFSLRDLAEQVPTDSLTNEMEPTVNYFKAPSITA</sequence>
<evidence type="ECO:0000256" key="10">
    <source>
        <dbReference type="ARBA" id="ARBA00023303"/>
    </source>
</evidence>
<evidence type="ECO:0000256" key="1">
    <source>
        <dbReference type="ARBA" id="ARBA00004141"/>
    </source>
</evidence>
<organism evidence="14">
    <name type="scientific">Echinococcus granulosus</name>
    <name type="common">Hydatid tapeworm</name>
    <dbReference type="NCBI Taxonomy" id="6210"/>
    <lineage>
        <taxon>Eukaryota</taxon>
        <taxon>Metazoa</taxon>
        <taxon>Spiralia</taxon>
        <taxon>Lophotrochozoa</taxon>
        <taxon>Platyhelminthes</taxon>
        <taxon>Cestoda</taxon>
        <taxon>Eucestoda</taxon>
        <taxon>Cyclophyllidea</taxon>
        <taxon>Taeniidae</taxon>
        <taxon>Echinococcus</taxon>
        <taxon>Echinococcus granulosus group</taxon>
    </lineage>
</organism>
<comment type="similarity">
    <text evidence="11">Belongs to the amiloride-sensitive sodium channel (TC 1.A.6) family.</text>
</comment>
<evidence type="ECO:0000256" key="3">
    <source>
        <dbReference type="ARBA" id="ARBA00022461"/>
    </source>
</evidence>
<feature type="transmembrane region" description="Helical" evidence="13">
    <location>
        <begin position="737"/>
        <end position="758"/>
    </location>
</feature>
<gene>
    <name evidence="14" type="ORF">EgrG_000716500</name>
</gene>
<keyword evidence="3 11" id="KW-0894">Sodium channel</keyword>
<dbReference type="GO" id="GO:0005272">
    <property type="term" value="F:sodium channel activity"/>
    <property type="evidence" value="ECO:0007669"/>
    <property type="project" value="UniProtKB-KW"/>
</dbReference>
<keyword evidence="5 13" id="KW-1133">Transmembrane helix</keyword>
<keyword evidence="8 13" id="KW-0472">Membrane</keyword>
<proteinExistence type="inferred from homology"/>
<reference evidence="14" key="2">
    <citation type="submission" date="2014-06" db="EMBL/GenBank/DDBJ databases">
        <authorList>
            <person name="Aslett M."/>
        </authorList>
    </citation>
    <scope>NUCLEOTIDE SEQUENCE</scope>
</reference>
<dbReference type="Pfam" id="PF00858">
    <property type="entry name" value="ASC"/>
    <property type="match status" value="1"/>
</dbReference>
<feature type="transmembrane region" description="Helical" evidence="13">
    <location>
        <begin position="135"/>
        <end position="156"/>
    </location>
</feature>
<evidence type="ECO:0000256" key="8">
    <source>
        <dbReference type="ARBA" id="ARBA00023136"/>
    </source>
</evidence>
<evidence type="ECO:0000313" key="16">
    <source>
        <dbReference type="WBParaSite" id="EgrG_000716500"/>
    </source>
</evidence>
<dbReference type="EMBL" id="LK028591">
    <property type="protein sequence ID" value="CDS23477.1"/>
    <property type="molecule type" value="Genomic_DNA"/>
</dbReference>
<dbReference type="GO" id="GO:0016020">
    <property type="term" value="C:membrane"/>
    <property type="evidence" value="ECO:0007669"/>
    <property type="project" value="UniProtKB-SubCell"/>
</dbReference>
<keyword evidence="7 11" id="KW-0406">Ion transport</keyword>
<dbReference type="WBParaSite" id="EgrG_000716500">
    <property type="protein sequence ID" value="EgrG_000716500"/>
    <property type="gene ID" value="EgrG_000716500"/>
</dbReference>
<keyword evidence="6" id="KW-0915">Sodium</keyword>
<evidence type="ECO:0000313" key="14">
    <source>
        <dbReference type="EMBL" id="CDS23477.1"/>
    </source>
</evidence>